<dbReference type="EMBL" id="CABVMM010000014">
    <property type="protein sequence ID" value="VVV01996.1"/>
    <property type="molecule type" value="Genomic_DNA"/>
</dbReference>
<dbReference type="Proteomes" id="UP000356253">
    <property type="component" value="Unassembled WGS sequence"/>
</dbReference>
<organism evidence="1 2">
    <name type="scientific">Mesonia oceanica</name>
    <dbReference type="NCBI Taxonomy" id="2687242"/>
    <lineage>
        <taxon>Bacteria</taxon>
        <taxon>Pseudomonadati</taxon>
        <taxon>Bacteroidota</taxon>
        <taxon>Flavobacteriia</taxon>
        <taxon>Flavobacteriales</taxon>
        <taxon>Flavobacteriaceae</taxon>
        <taxon>Mesonia</taxon>
    </lineage>
</organism>
<sequence>MRIVIPQEDENQKKELSKKFKDYEIDYAEADIGGGADWWITIIILGGALFFQGKNINENLDAWKDIGNKIKSIFKKKESSNFLDKEAAIALSIAKISEKTKIKKIELTDSKSIIGKETNTKGFKLNFAPLDYYILTFKVNRIENFIFCVKSNGEIRFQDYFERSEWNYEFNWDSYEERENYNS</sequence>
<evidence type="ECO:0000313" key="1">
    <source>
        <dbReference type="EMBL" id="VVV01996.1"/>
    </source>
</evidence>
<keyword evidence="2" id="KW-1185">Reference proteome</keyword>
<comment type="caution">
    <text evidence="1">The sequence shown here is derived from an EMBL/GenBank/DDBJ whole genome shotgun (WGS) entry which is preliminary data.</text>
</comment>
<name>A0AC61YBX3_9FLAO</name>
<protein>
    <submittedName>
        <fullName evidence="1">Uncharacterized protein</fullName>
    </submittedName>
</protein>
<reference evidence="1" key="1">
    <citation type="submission" date="2019-09" db="EMBL/GenBank/DDBJ databases">
        <authorList>
            <person name="Rodrigo-Torres L."/>
            <person name="Arahal R. D."/>
            <person name="Lucena T."/>
        </authorList>
    </citation>
    <scope>NUCLEOTIDE SEQUENCE</scope>
    <source>
        <strain evidence="1">ISS653</strain>
    </source>
</reference>
<proteinExistence type="predicted"/>
<evidence type="ECO:0000313" key="2">
    <source>
        <dbReference type="Proteomes" id="UP000356253"/>
    </source>
</evidence>
<gene>
    <name evidence="1" type="ORF">FVB9532_03291</name>
</gene>
<accession>A0AC61YBX3</accession>